<dbReference type="AlphaFoldDB" id="A0A6J3LU23"/>
<reference evidence="2" key="1">
    <citation type="submission" date="2020-01" db="EMBL/GenBank/DDBJ databases">
        <authorList>
            <consortium name="DOE Joint Genome Institute"/>
            <person name="Haridas S."/>
            <person name="Albert R."/>
            <person name="Binder M."/>
            <person name="Bloem J."/>
            <person name="Labutti K."/>
            <person name="Salamov A."/>
            <person name="Andreopoulos B."/>
            <person name="Baker S.E."/>
            <person name="Barry K."/>
            <person name="Bills G."/>
            <person name="Bluhm B.H."/>
            <person name="Cannon C."/>
            <person name="Castanera R."/>
            <person name="Culley D.E."/>
            <person name="Daum C."/>
            <person name="Ezra D."/>
            <person name="Gonzalez J.B."/>
            <person name="Henrissat B."/>
            <person name="Kuo A."/>
            <person name="Liang C."/>
            <person name="Lipzen A."/>
            <person name="Lutzoni F."/>
            <person name="Magnuson J."/>
            <person name="Mondo S."/>
            <person name="Nolan M."/>
            <person name="Ohm R."/>
            <person name="Pangilinan J."/>
            <person name="Park H.-J."/>
            <person name="Ramirez L."/>
            <person name="Alfaro M."/>
            <person name="Sun H."/>
            <person name="Tritt A."/>
            <person name="Yoshinaga Y."/>
            <person name="Zwiers L.-H."/>
            <person name="Turgeon B.G."/>
            <person name="Goodwin S.B."/>
            <person name="Spatafora J.W."/>
            <person name="Crous P.W."/>
            <person name="Grigoriev I.V."/>
        </authorList>
    </citation>
    <scope>NUCLEOTIDE SEQUENCE</scope>
    <source>
        <strain evidence="2">CBS 342.82</strain>
    </source>
</reference>
<proteinExistence type="predicted"/>
<keyword evidence="1" id="KW-1185">Reference proteome</keyword>
<sequence length="142" mass="15900">MKALHRGPDRYMRRGRLHYKATLAERIRNVDKNKFDGCLQPMGSQFRSIALPLGVWLTAVAHFGHCSPLSFSRHLYGVSSHQCHHAPTPEDTPSFLPTSQIAVVAHVRSNTCTNMMPSSMHARIILSGERALRVALMLTFPP</sequence>
<dbReference type="RefSeq" id="XP_033456169.1">
    <property type="nucleotide sequence ID" value="XM_033608894.1"/>
</dbReference>
<gene>
    <name evidence="2" type="ORF">K489DRAFT_75233</name>
</gene>
<reference evidence="2" key="2">
    <citation type="submission" date="2020-04" db="EMBL/GenBank/DDBJ databases">
        <authorList>
            <consortium name="NCBI Genome Project"/>
        </authorList>
    </citation>
    <scope>NUCLEOTIDE SEQUENCE</scope>
    <source>
        <strain evidence="2">CBS 342.82</strain>
    </source>
</reference>
<evidence type="ECO:0000313" key="2">
    <source>
        <dbReference type="RefSeq" id="XP_033456169.1"/>
    </source>
</evidence>
<organism evidence="2">
    <name type="scientific">Dissoconium aciculare CBS 342.82</name>
    <dbReference type="NCBI Taxonomy" id="1314786"/>
    <lineage>
        <taxon>Eukaryota</taxon>
        <taxon>Fungi</taxon>
        <taxon>Dikarya</taxon>
        <taxon>Ascomycota</taxon>
        <taxon>Pezizomycotina</taxon>
        <taxon>Dothideomycetes</taxon>
        <taxon>Dothideomycetidae</taxon>
        <taxon>Mycosphaerellales</taxon>
        <taxon>Dissoconiaceae</taxon>
        <taxon>Dissoconium</taxon>
    </lineage>
</organism>
<reference evidence="2" key="3">
    <citation type="submission" date="2025-08" db="UniProtKB">
        <authorList>
            <consortium name="RefSeq"/>
        </authorList>
    </citation>
    <scope>IDENTIFICATION</scope>
    <source>
        <strain evidence="2">CBS 342.82</strain>
    </source>
</reference>
<evidence type="ECO:0000313" key="1">
    <source>
        <dbReference type="Proteomes" id="UP000504637"/>
    </source>
</evidence>
<name>A0A6J3LU23_9PEZI</name>
<dbReference type="GeneID" id="54366695"/>
<accession>A0A6J3LU23</accession>
<dbReference type="Proteomes" id="UP000504637">
    <property type="component" value="Unplaced"/>
</dbReference>
<protein>
    <submittedName>
        <fullName evidence="2">Uncharacterized protein</fullName>
    </submittedName>
</protein>